<feature type="region of interest" description="Disordered" evidence="5">
    <location>
        <begin position="1"/>
        <end position="29"/>
    </location>
</feature>
<proteinExistence type="predicted"/>
<dbReference type="GO" id="GO:0003676">
    <property type="term" value="F:nucleic acid binding"/>
    <property type="evidence" value="ECO:0007669"/>
    <property type="project" value="InterPro"/>
</dbReference>
<name>A0A803N724_CHEQI</name>
<reference evidence="7" key="2">
    <citation type="submission" date="2021-03" db="UniProtKB">
        <authorList>
            <consortium name="EnsemblPlants"/>
        </authorList>
    </citation>
    <scope>IDENTIFICATION</scope>
</reference>
<dbReference type="Pfam" id="PF00270">
    <property type="entry name" value="DEAD"/>
    <property type="match status" value="1"/>
</dbReference>
<dbReference type="Proteomes" id="UP000596660">
    <property type="component" value="Unplaced"/>
</dbReference>
<evidence type="ECO:0000256" key="1">
    <source>
        <dbReference type="ARBA" id="ARBA00022741"/>
    </source>
</evidence>
<evidence type="ECO:0000256" key="3">
    <source>
        <dbReference type="ARBA" id="ARBA00022806"/>
    </source>
</evidence>
<dbReference type="InterPro" id="IPR027417">
    <property type="entry name" value="P-loop_NTPase"/>
</dbReference>
<evidence type="ECO:0000256" key="2">
    <source>
        <dbReference type="ARBA" id="ARBA00022801"/>
    </source>
</evidence>
<evidence type="ECO:0000259" key="6">
    <source>
        <dbReference type="Pfam" id="PF00270"/>
    </source>
</evidence>
<protein>
    <recommendedName>
        <fullName evidence="6">DEAD/DEAH-box helicase domain-containing protein</fullName>
    </recommendedName>
</protein>
<dbReference type="GeneID" id="110726191"/>
<dbReference type="Gramene" id="AUR62041532-RA">
    <property type="protein sequence ID" value="AUR62041532-RA:cds"/>
    <property type="gene ID" value="AUR62041532"/>
</dbReference>
<keyword evidence="8" id="KW-1185">Reference proteome</keyword>
<sequence length="403" mass="44294">MAKGDDARIKKKNKANRKKLAKDPSAVSSRVAALIAAKKRRQSGKRRNCQGMCYSLPSPEDPFNERHGKENISTRKNKRLLPEVKNKETLKKEAKKQQKEVLCGDQVNLKNQKEKKAKLGEGDFNDCTLGNSGCPSKFLCSCLNSIRDSLLGDGMLNKEQDKPLFVDSWGVEFWKSYSTGADVLENSGTSPSVQQMAWIASTAADSISQKEKDGVSFSNPFLLYLVPSQEKANKVRSVCKPLKAFGIHTVSLHPGTSVEHQVQGLRSCEPEVLVATPERLWELVLLKAVDISGVSLLVVDGMDSVSHCLNVVKCIKKSIIGKHCIMAFQGRSDGSSSKAVQSILRKPYHSLSLDGPKKSQDIAKTNTRYHPRKQGKGLENTFVQHSHQVVLGCSGEACGFILS</sequence>
<evidence type="ECO:0000256" key="5">
    <source>
        <dbReference type="SAM" id="MobiDB-lite"/>
    </source>
</evidence>
<gene>
    <name evidence="7" type="primary">LOC110726191</name>
</gene>
<dbReference type="EnsemblPlants" id="AUR62041532-RA">
    <property type="protein sequence ID" value="AUR62041532-RA:cds"/>
    <property type="gene ID" value="AUR62041532"/>
</dbReference>
<dbReference type="KEGG" id="cqi:110726191"/>
<evidence type="ECO:0000256" key="4">
    <source>
        <dbReference type="ARBA" id="ARBA00022840"/>
    </source>
</evidence>
<reference evidence="7" key="1">
    <citation type="journal article" date="2017" name="Nature">
        <title>The genome of Chenopodium quinoa.</title>
        <authorList>
            <person name="Jarvis D.E."/>
            <person name="Ho Y.S."/>
            <person name="Lightfoot D.J."/>
            <person name="Schmoeckel S.M."/>
            <person name="Li B."/>
            <person name="Borm T.J.A."/>
            <person name="Ohyanagi H."/>
            <person name="Mineta K."/>
            <person name="Michell C.T."/>
            <person name="Saber N."/>
            <person name="Kharbatia N.M."/>
            <person name="Rupper R.R."/>
            <person name="Sharp A.R."/>
            <person name="Dally N."/>
            <person name="Boughton B.A."/>
            <person name="Woo Y.H."/>
            <person name="Gao G."/>
            <person name="Schijlen E.G.W.M."/>
            <person name="Guo X."/>
            <person name="Momin A.A."/>
            <person name="Negrao S."/>
            <person name="Al-Babili S."/>
            <person name="Gehring C."/>
            <person name="Roessner U."/>
            <person name="Jung C."/>
            <person name="Murphy K."/>
            <person name="Arold S.T."/>
            <person name="Gojobori T."/>
            <person name="van der Linden C.G."/>
            <person name="van Loo E.N."/>
            <person name="Jellen E.N."/>
            <person name="Maughan P.J."/>
            <person name="Tester M."/>
        </authorList>
    </citation>
    <scope>NUCLEOTIDE SEQUENCE [LARGE SCALE GENOMIC DNA]</scope>
    <source>
        <strain evidence="7">cv. PI 614886</strain>
    </source>
</reference>
<keyword evidence="2" id="KW-0378">Hydrolase</keyword>
<dbReference type="RefSeq" id="XP_021761342.1">
    <property type="nucleotide sequence ID" value="XM_021905650.1"/>
</dbReference>
<accession>A0A803N724</accession>
<dbReference type="InterPro" id="IPR011545">
    <property type="entry name" value="DEAD/DEAH_box_helicase_dom"/>
</dbReference>
<dbReference type="OrthoDB" id="1902637at2759"/>
<dbReference type="OMA" id="SICRIPL"/>
<organism evidence="7 8">
    <name type="scientific">Chenopodium quinoa</name>
    <name type="common">Quinoa</name>
    <dbReference type="NCBI Taxonomy" id="63459"/>
    <lineage>
        <taxon>Eukaryota</taxon>
        <taxon>Viridiplantae</taxon>
        <taxon>Streptophyta</taxon>
        <taxon>Embryophyta</taxon>
        <taxon>Tracheophyta</taxon>
        <taxon>Spermatophyta</taxon>
        <taxon>Magnoliopsida</taxon>
        <taxon>eudicotyledons</taxon>
        <taxon>Gunneridae</taxon>
        <taxon>Pentapetalae</taxon>
        <taxon>Caryophyllales</taxon>
        <taxon>Chenopodiaceae</taxon>
        <taxon>Chenopodioideae</taxon>
        <taxon>Atripliceae</taxon>
        <taxon>Chenopodium</taxon>
    </lineage>
</organism>
<evidence type="ECO:0000313" key="7">
    <source>
        <dbReference type="EnsemblPlants" id="AUR62041532-RA:cds"/>
    </source>
</evidence>
<keyword evidence="1" id="KW-0547">Nucleotide-binding</keyword>
<dbReference type="SUPFAM" id="SSF52540">
    <property type="entry name" value="P-loop containing nucleoside triphosphate hydrolases"/>
    <property type="match status" value="1"/>
</dbReference>
<dbReference type="Gene3D" id="3.40.50.300">
    <property type="entry name" value="P-loop containing nucleotide triphosphate hydrolases"/>
    <property type="match status" value="1"/>
</dbReference>
<feature type="compositionally biased region" description="Basic residues" evidence="5">
    <location>
        <begin position="9"/>
        <end position="20"/>
    </location>
</feature>
<dbReference type="AlphaFoldDB" id="A0A803N724"/>
<evidence type="ECO:0000313" key="8">
    <source>
        <dbReference type="Proteomes" id="UP000596660"/>
    </source>
</evidence>
<feature type="domain" description="DEAD/DEAH-box helicase" evidence="6">
    <location>
        <begin position="217"/>
        <end position="306"/>
    </location>
</feature>
<dbReference type="PANTHER" id="PTHR47960">
    <property type="entry name" value="DEAD-BOX ATP-DEPENDENT RNA HELICASE 50"/>
    <property type="match status" value="1"/>
</dbReference>
<keyword evidence="3" id="KW-0347">Helicase</keyword>
<dbReference type="GO" id="GO:0004386">
    <property type="term" value="F:helicase activity"/>
    <property type="evidence" value="ECO:0007669"/>
    <property type="project" value="UniProtKB-KW"/>
</dbReference>
<keyword evidence="4" id="KW-0067">ATP-binding</keyword>
<dbReference type="GO" id="GO:0005524">
    <property type="term" value="F:ATP binding"/>
    <property type="evidence" value="ECO:0007669"/>
    <property type="project" value="UniProtKB-KW"/>
</dbReference>
<dbReference type="GO" id="GO:0016787">
    <property type="term" value="F:hydrolase activity"/>
    <property type="evidence" value="ECO:0007669"/>
    <property type="project" value="UniProtKB-KW"/>
</dbReference>